<dbReference type="AlphaFoldDB" id="F2EK39"/>
<protein>
    <submittedName>
        <fullName evidence="1">Predicted protein</fullName>
    </submittedName>
</protein>
<evidence type="ECO:0000313" key="1">
    <source>
        <dbReference type="EMBL" id="BAK07711.1"/>
    </source>
</evidence>
<reference evidence="1" key="1">
    <citation type="journal article" date="2011" name="Plant Physiol.">
        <title>Comprehensive sequence analysis of 24,783 barley full-length cDNAs derived from 12 clone libraries.</title>
        <authorList>
            <person name="Matsumoto T."/>
            <person name="Tanaka T."/>
            <person name="Sakai H."/>
            <person name="Amano N."/>
            <person name="Kanamori H."/>
            <person name="Kurita K."/>
            <person name="Kikuta A."/>
            <person name="Kamiya K."/>
            <person name="Yamamoto M."/>
            <person name="Ikawa H."/>
            <person name="Fujii N."/>
            <person name="Hori K."/>
            <person name="Itoh T."/>
            <person name="Sato K."/>
        </authorList>
    </citation>
    <scope>NUCLEOTIDE SEQUENCE</scope>
    <source>
        <tissue evidence="1">Flower</tissue>
    </source>
</reference>
<dbReference type="EMBL" id="AK376516">
    <property type="protein sequence ID" value="BAK07711.1"/>
    <property type="molecule type" value="mRNA"/>
</dbReference>
<dbReference type="PANTHER" id="PTHR11439">
    <property type="entry name" value="GAG-POL-RELATED RETROTRANSPOSON"/>
    <property type="match status" value="1"/>
</dbReference>
<organism evidence="1">
    <name type="scientific">Hordeum vulgare subsp. vulgare</name>
    <name type="common">Domesticated barley</name>
    <dbReference type="NCBI Taxonomy" id="112509"/>
    <lineage>
        <taxon>Eukaryota</taxon>
        <taxon>Viridiplantae</taxon>
        <taxon>Streptophyta</taxon>
        <taxon>Embryophyta</taxon>
        <taxon>Tracheophyta</taxon>
        <taxon>Spermatophyta</taxon>
        <taxon>Magnoliopsida</taxon>
        <taxon>Liliopsida</taxon>
        <taxon>Poales</taxon>
        <taxon>Poaceae</taxon>
        <taxon>BOP clade</taxon>
        <taxon>Pooideae</taxon>
        <taxon>Triticodae</taxon>
        <taxon>Triticeae</taxon>
        <taxon>Hordeinae</taxon>
        <taxon>Hordeum</taxon>
    </lineage>
</organism>
<dbReference type="PANTHER" id="PTHR11439:SF515">
    <property type="entry name" value="GAG-POL POLYPROTEIN"/>
    <property type="match status" value="1"/>
</dbReference>
<name>F2EK39_HORVV</name>
<dbReference type="CDD" id="cd09272">
    <property type="entry name" value="RNase_HI_RT_Ty1"/>
    <property type="match status" value="1"/>
</dbReference>
<sequence length="146" mass="16881">MSKDVDDRKSTSDVVYFLEGNIVSWLLQKLKVVALSSREEEYIAAATVVFQGVCLGRLLGDLTGKERVVHNVDDKSTISLWKNPVRHDRRTNIDTRYQYLRECVKESKIDVNYICTDDQLADILTKSLERQKFTEMRRRIGVQAVK</sequence>
<accession>F2EK39</accession>
<proteinExistence type="evidence at transcript level"/>